<dbReference type="GO" id="GO:0006310">
    <property type="term" value="P:DNA recombination"/>
    <property type="evidence" value="ECO:0007669"/>
    <property type="project" value="InterPro"/>
</dbReference>
<dbReference type="Gene3D" id="3.40.50.300">
    <property type="entry name" value="P-loop containing nucleotide triphosphate hydrolases"/>
    <property type="match status" value="2"/>
</dbReference>
<feature type="domain" description="ATP-dependent RecD2 DNA helicase SH3" evidence="6">
    <location>
        <begin position="578"/>
        <end position="643"/>
    </location>
</feature>
<dbReference type="GO" id="GO:0003677">
    <property type="term" value="F:DNA binding"/>
    <property type="evidence" value="ECO:0007669"/>
    <property type="project" value="UniProtKB-UniRule"/>
</dbReference>
<evidence type="ECO:0000259" key="6">
    <source>
        <dbReference type="Pfam" id="PF18335"/>
    </source>
</evidence>
<dbReference type="Gene3D" id="1.10.10.2220">
    <property type="match status" value="1"/>
</dbReference>
<feature type="domain" description="ATP-dependent RecD2 DNA helicase-like helix-hairpin-helix" evidence="5">
    <location>
        <begin position="146"/>
        <end position="237"/>
    </location>
</feature>
<comment type="catalytic activity">
    <reaction evidence="3">
        <text>ATP + H2O = ADP + phosphate + H(+)</text>
        <dbReference type="Rhea" id="RHEA:13065"/>
        <dbReference type="ChEBI" id="CHEBI:15377"/>
        <dbReference type="ChEBI" id="CHEBI:15378"/>
        <dbReference type="ChEBI" id="CHEBI:30616"/>
        <dbReference type="ChEBI" id="CHEBI:43474"/>
        <dbReference type="ChEBI" id="CHEBI:456216"/>
        <dbReference type="EC" id="5.6.2.3"/>
    </reaction>
</comment>
<dbReference type="PANTHER" id="PTHR43788:SF6">
    <property type="entry name" value="DNA HELICASE B"/>
    <property type="match status" value="1"/>
</dbReference>
<dbReference type="KEGG" id="lpaa:BHS01_05675"/>
<dbReference type="SUPFAM" id="SSF52540">
    <property type="entry name" value="P-loop containing nucleoside triphosphate hydrolases"/>
    <property type="match status" value="2"/>
</dbReference>
<keyword evidence="2 3" id="KW-0067">ATP-binding</keyword>
<evidence type="ECO:0000259" key="4">
    <source>
        <dbReference type="Pfam" id="PF13538"/>
    </source>
</evidence>
<dbReference type="Proteomes" id="UP000516280">
    <property type="component" value="Chromosome"/>
</dbReference>
<keyword evidence="1 3" id="KW-0547">Nucleotide-binding</keyword>
<dbReference type="EC" id="5.6.2.3" evidence="3"/>
<comment type="function">
    <text evidence="3">DNA-dependent ATPase and ATP-dependent 5'-3' DNA helicase. Has no activity on blunt DNA or DNA with 3'-overhangs, requires at least 10 bases of 5'-ssDNA for helicase activity.</text>
</comment>
<dbReference type="InterPro" id="IPR055446">
    <property type="entry name" value="RecD2_N_OB"/>
</dbReference>
<dbReference type="InterPro" id="IPR050534">
    <property type="entry name" value="Coronavir_polyprotein_1ab"/>
</dbReference>
<keyword evidence="3" id="KW-0413">Isomerase</keyword>
<dbReference type="RefSeq" id="WP_109834522.1">
    <property type="nucleotide sequence ID" value="NZ_CP017195.1"/>
</dbReference>
<dbReference type="GO" id="GO:0016787">
    <property type="term" value="F:hydrolase activity"/>
    <property type="evidence" value="ECO:0007669"/>
    <property type="project" value="UniProtKB-KW"/>
</dbReference>
<proteinExistence type="inferred from homology"/>
<evidence type="ECO:0000313" key="8">
    <source>
        <dbReference type="EMBL" id="QDJ28048.1"/>
    </source>
</evidence>
<reference evidence="8 9" key="1">
    <citation type="submission" date="2016-09" db="EMBL/GenBank/DDBJ databases">
        <title>Lactic acid bacteria from MAP meat Genome sequencing and assembly.</title>
        <authorList>
            <person name="Behr J."/>
            <person name="Hilgarth M."/>
            <person name="Vogel R.F."/>
        </authorList>
    </citation>
    <scope>NUCLEOTIDE SEQUENCE [LARGE SCALE GENOMIC DNA]</scope>
    <source>
        <strain evidence="8 9">TMW21615</strain>
    </source>
</reference>
<name>A0A7L4WCJ9_9LACT</name>
<feature type="domain" description="ATP-dependent RecD2 DNA helicase OB-fold" evidence="7">
    <location>
        <begin position="6"/>
        <end position="83"/>
    </location>
</feature>
<protein>
    <recommendedName>
        <fullName evidence="3">ATP-dependent RecD2 DNA helicase</fullName>
        <ecNumber evidence="3">5.6.2.3</ecNumber>
    </recommendedName>
    <alternativeName>
        <fullName evidence="3">DNA 5'-3' helicase subunit RecD2</fullName>
    </alternativeName>
</protein>
<dbReference type="NCBIfam" id="TIGR01448">
    <property type="entry name" value="recD_rel"/>
    <property type="match status" value="1"/>
</dbReference>
<sequence>MADKLYFVGTIEAIFFNNPANFYKVLLLAITDTNADFKDDEIVVNGIIGDVVEGDSYKFFGELTNHPKYGEQLKVTTYEKDVPTSGAGLVKYLSSEHFPGIGKKTAEKIVATFPEDTIDHILETPEHLSGILSSEKLAAFVKRLSENHGMEKILSKLAKYELPSKLNFQIYDLYKEATLDVIKENPYQLVFDIKGIGFKKADKIAEDEGISATSDARIQAGLIHTVLTNSLESGDTYIEARDLLNQTIDLLESARNVEILADQVAEMINVLLAEGKLQAIGTKLFENSLYFAEDGIYQRLDKLTNSKVTKLAQDKFETIIGDVEAKLEIRYDSLQKEAIYKALTHQFFILTGGPGTGKTTVIKGIVQAYANLNHLDLNPDNYTDDVFPIVQLAPTGRAARRMNELTGLPAATIHRQLGLNSDDLEDDFGNDLSGSLLIVDEFSMVDTWLANKLFAAILPSMTVIFVGDADQLPSVGPGQVFADLLKIPDFATVRLDKIFRQGEGSTITNLAHDIKNGQLPADFTDKKADRSYIESKAVNIPNYIEQIASAWMKRGNDPFDLQVLIPMYKGVAGINQVNKSLQNLFNPLADRLEFLFQDTIFRQDDKVLHLVNEASLDVFNGDIGVITDLVPAKYTESKQDEIVMSFDGNEVSYPRAEWYKITLAYAMSIHKSQGSEFPSVIVPMVASYHRMLERNLLYTAITRAKQSLILLGEGQSFQTAVSRQGANRKTYLVERFGLTTTSDQTATRSEASPVKETVIETVIIDKTAFKEVVSDQATSDKLAVESIGQDAKAAPYVLTMENVLMIDPMIGMTAEDVAVFSKS</sequence>
<dbReference type="GO" id="GO:0043139">
    <property type="term" value="F:5'-3' DNA helicase activity"/>
    <property type="evidence" value="ECO:0007669"/>
    <property type="project" value="UniProtKB-UniRule"/>
</dbReference>
<dbReference type="CDD" id="cd17933">
    <property type="entry name" value="DEXSc_RecD-like"/>
    <property type="match status" value="1"/>
</dbReference>
<dbReference type="Pfam" id="PF23139">
    <property type="entry name" value="OB_YrrC"/>
    <property type="match status" value="1"/>
</dbReference>
<dbReference type="Pfam" id="PF18335">
    <property type="entry name" value="SH3_13"/>
    <property type="match status" value="1"/>
</dbReference>
<dbReference type="CDD" id="cd18809">
    <property type="entry name" value="SF1_C_RecD"/>
    <property type="match status" value="1"/>
</dbReference>
<dbReference type="GO" id="GO:0009338">
    <property type="term" value="C:exodeoxyribonuclease V complex"/>
    <property type="evidence" value="ECO:0007669"/>
    <property type="project" value="TreeGrafter"/>
</dbReference>
<comment type="similarity">
    <text evidence="3">Belongs to the RecD family. RecD2 subfamily.</text>
</comment>
<keyword evidence="3" id="KW-0238">DNA-binding</keyword>
<dbReference type="InterPro" id="IPR027785">
    <property type="entry name" value="UvrD-like_helicase_C"/>
</dbReference>
<dbReference type="InterPro" id="IPR027417">
    <property type="entry name" value="P-loop_NTPase"/>
</dbReference>
<keyword evidence="3" id="KW-0378">Hydrolase</keyword>
<evidence type="ECO:0000313" key="9">
    <source>
        <dbReference type="Proteomes" id="UP000516280"/>
    </source>
</evidence>
<feature type="domain" description="UvrD-like helicase C-terminal" evidence="4">
    <location>
        <begin position="663"/>
        <end position="710"/>
    </location>
</feature>
<keyword evidence="3" id="KW-0347">Helicase</keyword>
<evidence type="ECO:0000259" key="5">
    <source>
        <dbReference type="Pfam" id="PF14490"/>
    </source>
</evidence>
<evidence type="ECO:0000256" key="3">
    <source>
        <dbReference type="HAMAP-Rule" id="MF_01488"/>
    </source>
</evidence>
<dbReference type="GO" id="GO:0005524">
    <property type="term" value="F:ATP binding"/>
    <property type="evidence" value="ECO:0007669"/>
    <property type="project" value="UniProtKB-UniRule"/>
</dbReference>
<dbReference type="Pfam" id="PF13538">
    <property type="entry name" value="UvrD_C_2"/>
    <property type="match status" value="1"/>
</dbReference>
<dbReference type="Pfam" id="PF14490">
    <property type="entry name" value="HHH_RecD2"/>
    <property type="match status" value="1"/>
</dbReference>
<evidence type="ECO:0000256" key="1">
    <source>
        <dbReference type="ARBA" id="ARBA00022741"/>
    </source>
</evidence>
<dbReference type="InterPro" id="IPR029493">
    <property type="entry name" value="RecD2-like_HHH"/>
</dbReference>
<dbReference type="Pfam" id="PF13245">
    <property type="entry name" value="AAA_19"/>
    <property type="match status" value="1"/>
</dbReference>
<dbReference type="InterPro" id="IPR006345">
    <property type="entry name" value="RecD2"/>
</dbReference>
<dbReference type="HAMAP" id="MF_01488">
    <property type="entry name" value="RecD2"/>
    <property type="match status" value="1"/>
</dbReference>
<dbReference type="GO" id="GO:0017116">
    <property type="term" value="F:single-stranded DNA helicase activity"/>
    <property type="evidence" value="ECO:0007669"/>
    <property type="project" value="TreeGrafter"/>
</dbReference>
<dbReference type="Gene3D" id="2.30.30.940">
    <property type="match status" value="1"/>
</dbReference>
<feature type="binding site" evidence="3">
    <location>
        <begin position="355"/>
        <end position="359"/>
    </location>
    <ligand>
        <name>ATP</name>
        <dbReference type="ChEBI" id="CHEBI:30616"/>
    </ligand>
</feature>
<evidence type="ECO:0000259" key="7">
    <source>
        <dbReference type="Pfam" id="PF23139"/>
    </source>
</evidence>
<dbReference type="InterPro" id="IPR041451">
    <property type="entry name" value="RecD2_SH13"/>
</dbReference>
<gene>
    <name evidence="3" type="primary">recD2</name>
    <name evidence="8" type="ORF">BHS01_05675</name>
</gene>
<evidence type="ECO:0000256" key="2">
    <source>
        <dbReference type="ARBA" id="ARBA00022840"/>
    </source>
</evidence>
<accession>A0A7L4WCJ9</accession>
<organism evidence="8 9">
    <name type="scientific">Pseudolactococcus paracarnosus</name>
    <dbReference type="NCBI Taxonomy" id="2749962"/>
    <lineage>
        <taxon>Bacteria</taxon>
        <taxon>Bacillati</taxon>
        <taxon>Bacillota</taxon>
        <taxon>Bacilli</taxon>
        <taxon>Lactobacillales</taxon>
        <taxon>Streptococcaceae</taxon>
        <taxon>Pseudolactococcus</taxon>
    </lineage>
</organism>
<dbReference type="EMBL" id="CP017195">
    <property type="protein sequence ID" value="QDJ28048.1"/>
    <property type="molecule type" value="Genomic_DNA"/>
</dbReference>
<dbReference type="AlphaFoldDB" id="A0A7L4WCJ9"/>
<dbReference type="PANTHER" id="PTHR43788">
    <property type="entry name" value="DNA2/NAM7 HELICASE FAMILY MEMBER"/>
    <property type="match status" value="1"/>
</dbReference>